<reference evidence="2 3" key="1">
    <citation type="submission" date="2019-02" db="EMBL/GenBank/DDBJ databases">
        <title>Genomic Encyclopedia of Type Strains, Phase IV (KMG-IV): sequencing the most valuable type-strain genomes for metagenomic binning, comparative biology and taxonomic classification.</title>
        <authorList>
            <person name="Goeker M."/>
        </authorList>
    </citation>
    <scope>NUCLEOTIDE SEQUENCE [LARGE SCALE GENOMIC DNA]</scope>
    <source>
        <strain evidence="2 3">DSM 18116</strain>
    </source>
</reference>
<dbReference type="Pfam" id="PF12679">
    <property type="entry name" value="ABC2_membrane_2"/>
    <property type="match status" value="1"/>
</dbReference>
<feature type="transmembrane region" description="Helical" evidence="1">
    <location>
        <begin position="20"/>
        <end position="44"/>
    </location>
</feature>
<dbReference type="RefSeq" id="WP_130540243.1">
    <property type="nucleotide sequence ID" value="NZ_CP042431.1"/>
</dbReference>
<feature type="transmembrane region" description="Helical" evidence="1">
    <location>
        <begin position="119"/>
        <end position="145"/>
    </location>
</feature>
<gene>
    <name evidence="2" type="ORF">EV199_1785</name>
</gene>
<organism evidence="2 3">
    <name type="scientific">Pseudobacter ginsenosidimutans</name>
    <dbReference type="NCBI Taxonomy" id="661488"/>
    <lineage>
        <taxon>Bacteria</taxon>
        <taxon>Pseudomonadati</taxon>
        <taxon>Bacteroidota</taxon>
        <taxon>Chitinophagia</taxon>
        <taxon>Chitinophagales</taxon>
        <taxon>Chitinophagaceae</taxon>
        <taxon>Pseudobacter</taxon>
    </lineage>
</organism>
<dbReference type="GO" id="GO:0005886">
    <property type="term" value="C:plasma membrane"/>
    <property type="evidence" value="ECO:0007669"/>
    <property type="project" value="UniProtKB-SubCell"/>
</dbReference>
<feature type="transmembrane region" description="Helical" evidence="1">
    <location>
        <begin position="263"/>
        <end position="281"/>
    </location>
</feature>
<keyword evidence="1" id="KW-0472">Membrane</keyword>
<keyword evidence="1" id="KW-1133">Transmembrane helix</keyword>
<keyword evidence="1" id="KW-0812">Transmembrane</keyword>
<feature type="transmembrane region" description="Helical" evidence="1">
    <location>
        <begin position="64"/>
        <end position="84"/>
    </location>
</feature>
<dbReference type="AlphaFoldDB" id="A0A4Q7N4I0"/>
<evidence type="ECO:0000313" key="2">
    <source>
        <dbReference type="EMBL" id="RZS75909.1"/>
    </source>
</evidence>
<feature type="transmembrane region" description="Helical" evidence="1">
    <location>
        <begin position="151"/>
        <end position="173"/>
    </location>
</feature>
<dbReference type="PANTHER" id="PTHR43471">
    <property type="entry name" value="ABC TRANSPORTER PERMEASE"/>
    <property type="match status" value="1"/>
</dbReference>
<accession>A0A4Q7N4I0</accession>
<evidence type="ECO:0000313" key="3">
    <source>
        <dbReference type="Proteomes" id="UP000293874"/>
    </source>
</evidence>
<dbReference type="PANTHER" id="PTHR43471:SF12">
    <property type="entry name" value="HYPOTHETICAL MEMBRANE PROTEIN, CONSERVED"/>
    <property type="match status" value="1"/>
</dbReference>
<feature type="transmembrane region" description="Helical" evidence="1">
    <location>
        <begin position="185"/>
        <end position="204"/>
    </location>
</feature>
<dbReference type="Proteomes" id="UP000293874">
    <property type="component" value="Unassembled WGS sequence"/>
</dbReference>
<dbReference type="OrthoDB" id="609779at2"/>
<dbReference type="EMBL" id="SGXA01000001">
    <property type="protein sequence ID" value="RZS75909.1"/>
    <property type="molecule type" value="Genomic_DNA"/>
</dbReference>
<sequence>MKIIFKIARAELRTLFYSPIAWVILVTFFVVTGVFFVTPLMNMARAQEVQLANSPSWTGFQGPLTLSMFSVTLENAMSYLYLFIPLLTMGTISREVNSGSMNLLSSSPIRIREIIAGKYLGLMLFGLVLMSSIALLLLTGYFSIVNAELKWYMSIMLGFWLLSSTYLAIGLFISCLTNYQIMAGIATFVVFFLLSIMGTVWQQYDFVRDITWFLSIDGRVKSMTMGLITTKDVFYFLLIIALFLGLSMIKLKTRQESAKWTVPFSRSIAWVVLILTIGYFSSRPGYIGYLDVTRDQRNTIDSATRAVLKELDGSPLTVTLFTNLFGGNFPIGLPEARNNYVWGVWDKYVRFYPNIKLQYEYYYDTEKGDSTAYLGYKNKTLHQIAKSKVRMYKIDINDFKKPEEIRKIIDFGDEPLRMLMLLEYKGKKEFLRTYSASDPWPTQPNVSGTIRRLTREKVPNITFITGHYERSPWRNGEREFGSHTNSKLEKPALINLGVNTDTVSLLHSEIPDSTDLLVVADPRSALLQGEQQKILEYLNKGGNAIFYAEPGKQQMLNPILNQLAVNIDSGILVSPRKHREGEIFNGIMTRAGNYMAAEGMMQLYQRFGKIGASASFSGSSTVSFLEKNGFTIEPIVSVAGNKNTWIEKGIFVSDSAAPIFAASEGDLKKEEYVLAVKMSRKINDREQRIVVSGDADFMSLDQKNGMSIGTGLYSWLMNNEYPVYTKVRLPTDKMLTIGRTAGKMIWYVYVYIIPGLLLALGAIIIIRRMRK</sequence>
<evidence type="ECO:0000256" key="1">
    <source>
        <dbReference type="SAM" id="Phobius"/>
    </source>
</evidence>
<keyword evidence="3" id="KW-1185">Reference proteome</keyword>
<comment type="caution">
    <text evidence="2">The sequence shown here is derived from an EMBL/GenBank/DDBJ whole genome shotgun (WGS) entry which is preliminary data.</text>
</comment>
<protein>
    <submittedName>
        <fullName evidence="2">ABC-2 type transport system permease protein</fullName>
    </submittedName>
</protein>
<feature type="transmembrane region" description="Helical" evidence="1">
    <location>
        <begin position="233"/>
        <end position="251"/>
    </location>
</feature>
<name>A0A4Q7N4I0_9BACT</name>
<dbReference type="GO" id="GO:0140359">
    <property type="term" value="F:ABC-type transporter activity"/>
    <property type="evidence" value="ECO:0007669"/>
    <property type="project" value="InterPro"/>
</dbReference>
<feature type="transmembrane region" description="Helical" evidence="1">
    <location>
        <begin position="744"/>
        <end position="766"/>
    </location>
</feature>
<proteinExistence type="predicted"/>